<sequence>MALRIPKGTLPQLFKEGYKFQQGVDEAVLRNIEATHELAEVVRTSMGPNGRNKMIINHLEKLFVTNDAATIIRELDVVHPAAKLLVMASQQQESELGDNTNLVIVLAGELLKKAEHLLRLGLHPSEVIQGYELARDRALEIIQDLSVTKVEDLKSADELRKNIKAAIGSKQYGHEDLLSDLVVEAAQNVMPKNPVDFNVDNIRVVKVMGSSIYESAVVKGMVFGREPEGPVQSATKAKVAVFTCPLDIAQTETKGTVLIHNAQEMLNFSKDEEKHMEKIFQELADAGVKVVVTGAGVGELAQHYLNRFGILTVKVLSKFDIRRLCRVVGATALARLGAPMAEEMGYCDIVETVEIGSDRVTVFRQEEQDRSRTTTVVIRGATQNHMDDIERAIDDGVNVIKAATRDPRLLPGAGAVEMELNKRLQTVASKTPGLNQHSIKKFAEALEVVPRTLCENAGMDATAVLSHLYAAHYQEGDSGLSIGVDVEENTDGTLDATKAGIFDSFPAKHLAIKLAADTAITVLRVDQIIMSKPAGGPKPPKQQGHWDED</sequence>
<comment type="function">
    <text evidence="1">Molecular chaperone; assists the folding of proteins upon ATP hydrolysis.</text>
</comment>
<proteinExistence type="inferred from homology"/>
<dbReference type="PANTHER" id="PTHR11353">
    <property type="entry name" value="CHAPERONIN"/>
    <property type="match status" value="1"/>
</dbReference>
<evidence type="ECO:0000313" key="11">
    <source>
        <dbReference type="EMBL" id="KAI9275597.1"/>
    </source>
</evidence>
<dbReference type="GO" id="GO:0005524">
    <property type="term" value="F:ATP binding"/>
    <property type="evidence" value="ECO:0007669"/>
    <property type="project" value="UniProtKB-KW"/>
</dbReference>
<evidence type="ECO:0000256" key="7">
    <source>
        <dbReference type="ARBA" id="ARBA00022840"/>
    </source>
</evidence>
<protein>
    <recommendedName>
        <fullName evidence="9">CCT-theta</fullName>
    </recommendedName>
</protein>
<evidence type="ECO:0000256" key="10">
    <source>
        <dbReference type="RuleBase" id="RU004187"/>
    </source>
</evidence>
<dbReference type="EMBL" id="JAIXMP010000003">
    <property type="protein sequence ID" value="KAI9275597.1"/>
    <property type="molecule type" value="Genomic_DNA"/>
</dbReference>
<dbReference type="InterPro" id="IPR002423">
    <property type="entry name" value="Cpn60/GroEL/TCP-1"/>
</dbReference>
<dbReference type="Proteomes" id="UP001209540">
    <property type="component" value="Unassembled WGS sequence"/>
</dbReference>
<dbReference type="PRINTS" id="PR00304">
    <property type="entry name" value="TCOMPLEXTCP1"/>
</dbReference>
<dbReference type="Gene3D" id="3.50.7.10">
    <property type="entry name" value="GroEL"/>
    <property type="match status" value="1"/>
</dbReference>
<dbReference type="Gene3D" id="1.10.560.10">
    <property type="entry name" value="GroEL-like equatorial domain"/>
    <property type="match status" value="1"/>
</dbReference>
<keyword evidence="8 10" id="KW-0143">Chaperone</keyword>
<evidence type="ECO:0000256" key="3">
    <source>
        <dbReference type="ARBA" id="ARBA00008020"/>
    </source>
</evidence>
<dbReference type="SUPFAM" id="SSF48592">
    <property type="entry name" value="GroEL equatorial domain-like"/>
    <property type="match status" value="1"/>
</dbReference>
<dbReference type="NCBIfam" id="TIGR02346">
    <property type="entry name" value="chap_CCT_theta"/>
    <property type="match status" value="1"/>
</dbReference>
<dbReference type="InterPro" id="IPR012721">
    <property type="entry name" value="Chap_CCT_theta"/>
</dbReference>
<dbReference type="InterPro" id="IPR017998">
    <property type="entry name" value="Chaperone_TCP-1"/>
</dbReference>
<evidence type="ECO:0000256" key="9">
    <source>
        <dbReference type="ARBA" id="ARBA00029602"/>
    </source>
</evidence>
<keyword evidence="12" id="KW-1185">Reference proteome</keyword>
<dbReference type="InterPro" id="IPR002194">
    <property type="entry name" value="Chaperonin_TCP-1_CS"/>
</dbReference>
<organism evidence="11 12">
    <name type="scientific">Phascolomyces articulosus</name>
    <dbReference type="NCBI Taxonomy" id="60185"/>
    <lineage>
        <taxon>Eukaryota</taxon>
        <taxon>Fungi</taxon>
        <taxon>Fungi incertae sedis</taxon>
        <taxon>Mucoromycota</taxon>
        <taxon>Mucoromycotina</taxon>
        <taxon>Mucoromycetes</taxon>
        <taxon>Mucorales</taxon>
        <taxon>Lichtheimiaceae</taxon>
        <taxon>Phascolomyces</taxon>
    </lineage>
</organism>
<evidence type="ECO:0000256" key="5">
    <source>
        <dbReference type="ARBA" id="ARBA00022490"/>
    </source>
</evidence>
<evidence type="ECO:0000256" key="2">
    <source>
        <dbReference type="ARBA" id="ARBA00004496"/>
    </source>
</evidence>
<dbReference type="GO" id="GO:0005832">
    <property type="term" value="C:chaperonin-containing T-complex"/>
    <property type="evidence" value="ECO:0007669"/>
    <property type="project" value="UniProtKB-ARBA"/>
</dbReference>
<evidence type="ECO:0000313" key="12">
    <source>
        <dbReference type="Proteomes" id="UP001209540"/>
    </source>
</evidence>
<dbReference type="InterPro" id="IPR027410">
    <property type="entry name" value="TCP-1-like_intermed_sf"/>
</dbReference>
<dbReference type="GO" id="GO:0051082">
    <property type="term" value="F:unfolded protein binding"/>
    <property type="evidence" value="ECO:0007669"/>
    <property type="project" value="InterPro"/>
</dbReference>
<keyword evidence="5" id="KW-0963">Cytoplasm</keyword>
<dbReference type="InterPro" id="IPR027409">
    <property type="entry name" value="GroEL-like_apical_dom_sf"/>
</dbReference>
<dbReference type="InterPro" id="IPR027413">
    <property type="entry name" value="GROEL-like_equatorial_sf"/>
</dbReference>
<dbReference type="Gene3D" id="3.30.260.10">
    <property type="entry name" value="TCP-1-like chaperonin intermediate domain"/>
    <property type="match status" value="1"/>
</dbReference>
<reference evidence="11" key="2">
    <citation type="submission" date="2023-02" db="EMBL/GenBank/DDBJ databases">
        <authorList>
            <consortium name="DOE Joint Genome Institute"/>
            <person name="Mondo S.J."/>
            <person name="Chang Y."/>
            <person name="Wang Y."/>
            <person name="Ahrendt S."/>
            <person name="Andreopoulos W."/>
            <person name="Barry K."/>
            <person name="Beard J."/>
            <person name="Benny G.L."/>
            <person name="Blankenship S."/>
            <person name="Bonito G."/>
            <person name="Cuomo C."/>
            <person name="Desiro A."/>
            <person name="Gervers K.A."/>
            <person name="Hundley H."/>
            <person name="Kuo A."/>
            <person name="LaButti K."/>
            <person name="Lang B.F."/>
            <person name="Lipzen A."/>
            <person name="O'Donnell K."/>
            <person name="Pangilinan J."/>
            <person name="Reynolds N."/>
            <person name="Sandor L."/>
            <person name="Smith M.W."/>
            <person name="Tsang A."/>
            <person name="Grigoriev I.V."/>
            <person name="Stajich J.E."/>
            <person name="Spatafora J.W."/>
        </authorList>
    </citation>
    <scope>NUCLEOTIDE SEQUENCE</scope>
    <source>
        <strain evidence="11">RSA 2281</strain>
    </source>
</reference>
<comment type="subcellular location">
    <subcellularLocation>
        <location evidence="2">Cytoplasm</location>
    </subcellularLocation>
</comment>
<reference evidence="11" key="1">
    <citation type="journal article" date="2022" name="IScience">
        <title>Evolution of zygomycete secretomes and the origins of terrestrial fungal ecologies.</title>
        <authorList>
            <person name="Chang Y."/>
            <person name="Wang Y."/>
            <person name="Mondo S."/>
            <person name="Ahrendt S."/>
            <person name="Andreopoulos W."/>
            <person name="Barry K."/>
            <person name="Beard J."/>
            <person name="Benny G.L."/>
            <person name="Blankenship S."/>
            <person name="Bonito G."/>
            <person name="Cuomo C."/>
            <person name="Desiro A."/>
            <person name="Gervers K.A."/>
            <person name="Hundley H."/>
            <person name="Kuo A."/>
            <person name="LaButti K."/>
            <person name="Lang B.F."/>
            <person name="Lipzen A."/>
            <person name="O'Donnell K."/>
            <person name="Pangilinan J."/>
            <person name="Reynolds N."/>
            <person name="Sandor L."/>
            <person name="Smith M.E."/>
            <person name="Tsang A."/>
            <person name="Grigoriev I.V."/>
            <person name="Stajich J.E."/>
            <person name="Spatafora J.W."/>
        </authorList>
    </citation>
    <scope>NUCLEOTIDE SEQUENCE</scope>
    <source>
        <strain evidence="11">RSA 2281</strain>
    </source>
</reference>
<evidence type="ECO:0000256" key="4">
    <source>
        <dbReference type="ARBA" id="ARBA00011381"/>
    </source>
</evidence>
<dbReference type="CDD" id="cd03341">
    <property type="entry name" value="TCP1_theta"/>
    <property type="match status" value="1"/>
</dbReference>
<dbReference type="AlphaFoldDB" id="A0AAD5K9D2"/>
<dbReference type="PROSITE" id="PS00750">
    <property type="entry name" value="TCP1_1"/>
    <property type="match status" value="1"/>
</dbReference>
<dbReference type="PROSITE" id="PS00751">
    <property type="entry name" value="TCP1_2"/>
    <property type="match status" value="1"/>
</dbReference>
<name>A0AAD5K9D2_9FUNG</name>
<dbReference type="SUPFAM" id="SSF52029">
    <property type="entry name" value="GroEL apical domain-like"/>
    <property type="match status" value="1"/>
</dbReference>
<gene>
    <name evidence="11" type="ORF">BDA99DRAFT_495922</name>
</gene>
<keyword evidence="6 10" id="KW-0547">Nucleotide-binding</keyword>
<comment type="caution">
    <text evidence="11">The sequence shown here is derived from an EMBL/GenBank/DDBJ whole genome shotgun (WGS) entry which is preliminary data.</text>
</comment>
<evidence type="ECO:0000256" key="1">
    <source>
        <dbReference type="ARBA" id="ARBA00002912"/>
    </source>
</evidence>
<accession>A0AAD5K9D2</accession>
<evidence type="ECO:0000256" key="6">
    <source>
        <dbReference type="ARBA" id="ARBA00022741"/>
    </source>
</evidence>
<dbReference type="GO" id="GO:0016887">
    <property type="term" value="F:ATP hydrolysis activity"/>
    <property type="evidence" value="ECO:0007669"/>
    <property type="project" value="InterPro"/>
</dbReference>
<keyword evidence="7 10" id="KW-0067">ATP-binding</keyword>
<dbReference type="SUPFAM" id="SSF54849">
    <property type="entry name" value="GroEL-intermediate domain like"/>
    <property type="match status" value="1"/>
</dbReference>
<dbReference type="Pfam" id="PF00118">
    <property type="entry name" value="Cpn60_TCP1"/>
    <property type="match status" value="1"/>
</dbReference>
<dbReference type="GO" id="GO:0140662">
    <property type="term" value="F:ATP-dependent protein folding chaperone"/>
    <property type="evidence" value="ECO:0007669"/>
    <property type="project" value="InterPro"/>
</dbReference>
<comment type="similarity">
    <text evidence="3 10">Belongs to the TCP-1 chaperonin family.</text>
</comment>
<comment type="subunit">
    <text evidence="4">Component of the T-complex protein 1 (TCP1) complex.</text>
</comment>
<dbReference type="FunFam" id="3.50.7.10:FF:000008">
    <property type="entry name" value="T-complex protein 1 subunit theta"/>
    <property type="match status" value="1"/>
</dbReference>
<evidence type="ECO:0000256" key="8">
    <source>
        <dbReference type="ARBA" id="ARBA00023186"/>
    </source>
</evidence>